<gene>
    <name evidence="7" type="ORF">AXI58_01540</name>
</gene>
<dbReference type="AlphaFoldDB" id="A0A150F4Y7"/>
<dbReference type="EMBL" id="LSBA01000023">
    <property type="protein sequence ID" value="KXZ17253.1"/>
    <property type="molecule type" value="Genomic_DNA"/>
</dbReference>
<keyword evidence="7" id="KW-0966">Cell projection</keyword>
<keyword evidence="2" id="KW-0975">Bacterial flagellum</keyword>
<feature type="region of interest" description="Disordered" evidence="3">
    <location>
        <begin position="19"/>
        <end position="39"/>
    </location>
</feature>
<keyword evidence="7" id="KW-0969">Cilium</keyword>
<organism evidence="7 8">
    <name type="scientific">Bacillus nakamurai</name>
    <dbReference type="NCBI Taxonomy" id="1793963"/>
    <lineage>
        <taxon>Bacteria</taxon>
        <taxon>Bacillati</taxon>
        <taxon>Bacillota</taxon>
        <taxon>Bacilli</taxon>
        <taxon>Bacillales</taxon>
        <taxon>Bacillaceae</taxon>
        <taxon>Bacillus</taxon>
    </lineage>
</organism>
<comment type="subcellular location">
    <subcellularLocation>
        <location evidence="2">Bacterial flagellum basal body</location>
    </subcellularLocation>
</comment>
<dbReference type="SUPFAM" id="SSF117143">
    <property type="entry name" value="Flagellar hook protein flgE"/>
    <property type="match status" value="1"/>
</dbReference>
<dbReference type="RefSeq" id="WP_061522714.1">
    <property type="nucleotide sequence ID" value="NZ_JARLZY010000023.1"/>
</dbReference>
<dbReference type="PANTHER" id="PTHR30435">
    <property type="entry name" value="FLAGELLAR PROTEIN"/>
    <property type="match status" value="1"/>
</dbReference>
<keyword evidence="8" id="KW-1185">Reference proteome</keyword>
<keyword evidence="7" id="KW-0282">Flagellum</keyword>
<dbReference type="STRING" id="1793963.AXI58_01540"/>
<dbReference type="InterPro" id="IPR020013">
    <property type="entry name" value="Flagellar_FlgE/F/G"/>
</dbReference>
<dbReference type="PROSITE" id="PS00588">
    <property type="entry name" value="FLAGELLA_BB_ROD"/>
    <property type="match status" value="1"/>
</dbReference>
<evidence type="ECO:0000259" key="6">
    <source>
        <dbReference type="Pfam" id="PF22692"/>
    </source>
</evidence>
<evidence type="ECO:0000313" key="7">
    <source>
        <dbReference type="EMBL" id="KXZ17253.1"/>
    </source>
</evidence>
<evidence type="ECO:0000259" key="5">
    <source>
        <dbReference type="Pfam" id="PF06429"/>
    </source>
</evidence>
<dbReference type="InterPro" id="IPR037925">
    <property type="entry name" value="FlgE/F/G-like"/>
</dbReference>
<feature type="domain" description="Flagellar hook protein FlgE/F/G-like D1" evidence="6">
    <location>
        <begin position="110"/>
        <end position="171"/>
    </location>
</feature>
<dbReference type="InterPro" id="IPR053967">
    <property type="entry name" value="LlgE_F_G-like_D1"/>
</dbReference>
<feature type="domain" description="Flagellar basal body rod protein N-terminal" evidence="4">
    <location>
        <begin position="5"/>
        <end position="35"/>
    </location>
</feature>
<dbReference type="InterPro" id="IPR019776">
    <property type="entry name" value="Flagellar_basal_body_rod_CS"/>
</dbReference>
<sequence length="274" mass="29802">MLRSMLTASTALNQLQQQMDTVSSNLSNSDTTGYKARDSRFSELVRQQFDQIDDKKENSAKTRKTPPGLRLGVGAAMTARMDSGQGSIKKTDRDLDIAFTSPYQYLQAEAGGRRVYTRDGSLYLKPAAGNDRLLQLMTAGGNPILDENGKTIQIDSSLNQVKINKNGTLTASDGKTGGRSQSFNLGVVNINNPQELHAEGDNLFSLNGNQASALEELTGANRQAISIEQGALENSNVDMSKEMTDLIVSQRSYQLNSRTITMGDQMLGLINSVR</sequence>
<evidence type="ECO:0000256" key="2">
    <source>
        <dbReference type="RuleBase" id="RU362116"/>
    </source>
</evidence>
<dbReference type="NCBIfam" id="TIGR03506">
    <property type="entry name" value="FlgEFG_subfam"/>
    <property type="match status" value="2"/>
</dbReference>
<name>A0A150F4Y7_9BACI</name>
<dbReference type="Proteomes" id="UP000075430">
    <property type="component" value="Unassembled WGS sequence"/>
</dbReference>
<comment type="similarity">
    <text evidence="1 2">Belongs to the flagella basal body rod proteins family.</text>
</comment>
<reference evidence="8" key="1">
    <citation type="submission" date="2016-02" db="EMBL/GenBank/DDBJ databases">
        <authorList>
            <person name="Dunlap C."/>
        </authorList>
    </citation>
    <scope>NUCLEOTIDE SEQUENCE [LARGE SCALE GENOMIC DNA]</scope>
    <source>
        <strain evidence="8">NRRL B-41092</strain>
    </source>
</reference>
<protein>
    <submittedName>
        <fullName evidence="7">Flagellar hook-basal body protein FlhP</fullName>
    </submittedName>
</protein>
<evidence type="ECO:0000256" key="3">
    <source>
        <dbReference type="SAM" id="MobiDB-lite"/>
    </source>
</evidence>
<dbReference type="GO" id="GO:0009425">
    <property type="term" value="C:bacterial-type flagellum basal body"/>
    <property type="evidence" value="ECO:0007669"/>
    <property type="project" value="UniProtKB-SubCell"/>
</dbReference>
<accession>A0A150F4Y7</accession>
<dbReference type="PANTHER" id="PTHR30435:SF19">
    <property type="entry name" value="FLAGELLAR BASAL-BODY ROD PROTEIN FLGG"/>
    <property type="match status" value="1"/>
</dbReference>
<dbReference type="Pfam" id="PF00460">
    <property type="entry name" value="Flg_bb_rod"/>
    <property type="match status" value="1"/>
</dbReference>
<dbReference type="InterPro" id="IPR001444">
    <property type="entry name" value="Flag_bb_rod_N"/>
</dbReference>
<evidence type="ECO:0000259" key="4">
    <source>
        <dbReference type="Pfam" id="PF00460"/>
    </source>
</evidence>
<evidence type="ECO:0000313" key="8">
    <source>
        <dbReference type="Proteomes" id="UP000075430"/>
    </source>
</evidence>
<dbReference type="Pfam" id="PF06429">
    <property type="entry name" value="Flg_bbr_C"/>
    <property type="match status" value="1"/>
</dbReference>
<dbReference type="Pfam" id="PF22692">
    <property type="entry name" value="LlgE_F_G_D1"/>
    <property type="match status" value="1"/>
</dbReference>
<evidence type="ECO:0000256" key="1">
    <source>
        <dbReference type="ARBA" id="ARBA00009677"/>
    </source>
</evidence>
<proteinExistence type="inferred from homology"/>
<dbReference type="InterPro" id="IPR010930">
    <property type="entry name" value="Flg_bb/hook_C_dom"/>
</dbReference>
<feature type="domain" description="Flagellar basal-body/hook protein C-terminal" evidence="5">
    <location>
        <begin position="229"/>
        <end position="272"/>
    </location>
</feature>
<comment type="caution">
    <text evidence="7">The sequence shown here is derived from an EMBL/GenBank/DDBJ whole genome shotgun (WGS) entry which is preliminary data.</text>
</comment>
<dbReference type="OrthoDB" id="9804559at2"/>
<feature type="compositionally biased region" description="Polar residues" evidence="3">
    <location>
        <begin position="19"/>
        <end position="32"/>
    </location>
</feature>
<dbReference type="GO" id="GO:0071978">
    <property type="term" value="P:bacterial-type flagellum-dependent swarming motility"/>
    <property type="evidence" value="ECO:0007669"/>
    <property type="project" value="TreeGrafter"/>
</dbReference>